<dbReference type="RefSeq" id="WP_232400223.1">
    <property type="nucleotide sequence ID" value="NZ_CP102173.1"/>
</dbReference>
<feature type="domain" description="Phospholipid/glycerol acyltransferase" evidence="4">
    <location>
        <begin position="51"/>
        <end position="161"/>
    </location>
</feature>
<reference evidence="5 6" key="1">
    <citation type="submission" date="2022-08" db="EMBL/GenBank/DDBJ databases">
        <title>novel species in genus Aeromicrobium.</title>
        <authorList>
            <person name="Ye L."/>
        </authorList>
    </citation>
    <scope>NUCLEOTIDE SEQUENCE [LARGE SCALE GENOMIC DNA]</scope>
    <source>
        <strain evidence="6">zg-Y1379</strain>
    </source>
</reference>
<keyword evidence="6" id="KW-1185">Reference proteome</keyword>
<feature type="region of interest" description="Disordered" evidence="3">
    <location>
        <begin position="216"/>
        <end position="237"/>
    </location>
</feature>
<evidence type="ECO:0000256" key="1">
    <source>
        <dbReference type="ARBA" id="ARBA00022679"/>
    </source>
</evidence>
<dbReference type="SUPFAM" id="SSF69593">
    <property type="entry name" value="Glycerol-3-phosphate (1)-acyltransferase"/>
    <property type="match status" value="1"/>
</dbReference>
<accession>A0ABY5M7N9</accession>
<dbReference type="CDD" id="cd07989">
    <property type="entry name" value="LPLAT_AGPAT-like"/>
    <property type="match status" value="1"/>
</dbReference>
<evidence type="ECO:0000259" key="4">
    <source>
        <dbReference type="SMART" id="SM00563"/>
    </source>
</evidence>
<dbReference type="EMBL" id="CP102173">
    <property type="protein sequence ID" value="UUP12688.1"/>
    <property type="molecule type" value="Genomic_DNA"/>
</dbReference>
<gene>
    <name evidence="5" type="ORF">NQV15_12580</name>
</gene>
<protein>
    <submittedName>
        <fullName evidence="5">1-acyl-sn-glycerol-3-phosphate acyltransferase</fullName>
    </submittedName>
</protein>
<dbReference type="Proteomes" id="UP001316184">
    <property type="component" value="Chromosome"/>
</dbReference>
<keyword evidence="1" id="KW-0808">Transferase</keyword>
<evidence type="ECO:0000313" key="6">
    <source>
        <dbReference type="Proteomes" id="UP001316184"/>
    </source>
</evidence>
<feature type="compositionally biased region" description="Pro residues" evidence="3">
    <location>
        <begin position="228"/>
        <end position="237"/>
    </location>
</feature>
<dbReference type="InterPro" id="IPR002123">
    <property type="entry name" value="Plipid/glycerol_acylTrfase"/>
</dbReference>
<dbReference type="PANTHER" id="PTHR10434">
    <property type="entry name" value="1-ACYL-SN-GLYCEROL-3-PHOSPHATE ACYLTRANSFERASE"/>
    <property type="match status" value="1"/>
</dbReference>
<proteinExistence type="predicted"/>
<dbReference type="GO" id="GO:0016746">
    <property type="term" value="F:acyltransferase activity"/>
    <property type="evidence" value="ECO:0007669"/>
    <property type="project" value="UniProtKB-KW"/>
</dbReference>
<evidence type="ECO:0000256" key="3">
    <source>
        <dbReference type="SAM" id="MobiDB-lite"/>
    </source>
</evidence>
<dbReference type="Pfam" id="PF01553">
    <property type="entry name" value="Acyltransferase"/>
    <property type="match status" value="1"/>
</dbReference>
<name>A0ABY5M7N9_9ACTN</name>
<dbReference type="SMART" id="SM00563">
    <property type="entry name" value="PlsC"/>
    <property type="match status" value="1"/>
</dbReference>
<evidence type="ECO:0000313" key="5">
    <source>
        <dbReference type="EMBL" id="UUP12688.1"/>
    </source>
</evidence>
<organism evidence="5 6">
    <name type="scientific">Aeromicrobium wangtongii</name>
    <dbReference type="NCBI Taxonomy" id="2969247"/>
    <lineage>
        <taxon>Bacteria</taxon>
        <taxon>Bacillati</taxon>
        <taxon>Actinomycetota</taxon>
        <taxon>Actinomycetes</taxon>
        <taxon>Propionibacteriales</taxon>
        <taxon>Nocardioidaceae</taxon>
        <taxon>Aeromicrobium</taxon>
    </lineage>
</organism>
<dbReference type="PANTHER" id="PTHR10434:SF11">
    <property type="entry name" value="1-ACYL-SN-GLYCEROL-3-PHOSPHATE ACYLTRANSFERASE"/>
    <property type="match status" value="1"/>
</dbReference>
<keyword evidence="2 5" id="KW-0012">Acyltransferase</keyword>
<evidence type="ECO:0000256" key="2">
    <source>
        <dbReference type="ARBA" id="ARBA00023315"/>
    </source>
</evidence>
<sequence length="237" mass="26068">MSVTAEQSAPVERGLPEGALRFVRNRARGYFHRRWEIHERGQSKVPASGPVILASNHIGWLDGPLLVATGPRPVHAMVKEEEFAGRTGWLLRLVAQIKVSRGRNDTGAVREAVRSLRAGQCVLIYPESRRGDGEFKQFKNGVTYLALVTGAPVVPVAIFGTRQRGEGPQAKPARGTRLDIVYGDPIQFPMRAWPRDRGMLEDAGDQIHDHLRAHVSQAKDALKRDLPGPLPTGSPDV</sequence>